<dbReference type="AlphaFoldDB" id="A0A0E9Q133"/>
<organism evidence="1">
    <name type="scientific">Anguilla anguilla</name>
    <name type="common">European freshwater eel</name>
    <name type="synonym">Muraena anguilla</name>
    <dbReference type="NCBI Taxonomy" id="7936"/>
    <lineage>
        <taxon>Eukaryota</taxon>
        <taxon>Metazoa</taxon>
        <taxon>Chordata</taxon>
        <taxon>Craniata</taxon>
        <taxon>Vertebrata</taxon>
        <taxon>Euteleostomi</taxon>
        <taxon>Actinopterygii</taxon>
        <taxon>Neopterygii</taxon>
        <taxon>Teleostei</taxon>
        <taxon>Anguilliformes</taxon>
        <taxon>Anguillidae</taxon>
        <taxon>Anguilla</taxon>
    </lineage>
</organism>
<accession>A0A0E9Q133</accession>
<sequence>MNTQTGSSNLYQLKYCTLPKIKVD</sequence>
<dbReference type="EMBL" id="GBXM01098123">
    <property type="protein sequence ID" value="JAH10454.1"/>
    <property type="molecule type" value="Transcribed_RNA"/>
</dbReference>
<protein>
    <submittedName>
        <fullName evidence="1">Uncharacterized protein</fullName>
    </submittedName>
</protein>
<evidence type="ECO:0000313" key="1">
    <source>
        <dbReference type="EMBL" id="JAH10454.1"/>
    </source>
</evidence>
<reference evidence="1" key="2">
    <citation type="journal article" date="2015" name="Fish Shellfish Immunol.">
        <title>Early steps in the European eel (Anguilla anguilla)-Vibrio vulnificus interaction in the gills: Role of the RtxA13 toxin.</title>
        <authorList>
            <person name="Callol A."/>
            <person name="Pajuelo D."/>
            <person name="Ebbesson L."/>
            <person name="Teles M."/>
            <person name="MacKenzie S."/>
            <person name="Amaro C."/>
        </authorList>
    </citation>
    <scope>NUCLEOTIDE SEQUENCE</scope>
</reference>
<reference evidence="1" key="1">
    <citation type="submission" date="2014-11" db="EMBL/GenBank/DDBJ databases">
        <authorList>
            <person name="Amaro Gonzalez C."/>
        </authorList>
    </citation>
    <scope>NUCLEOTIDE SEQUENCE</scope>
</reference>
<name>A0A0E9Q133_ANGAN</name>
<proteinExistence type="predicted"/>